<accession>A0ABD5NWA2</accession>
<sequence>MGCAERELVGLVLERDPLLFVALAYVVRADVDRTREAIRRVVGEFNRLVDVRATSESSTVTSYWDSSMVSSISRDVLIGEIYNISYIVDYRNSTPYTALPRA</sequence>
<organism evidence="1 2">
    <name type="scientific">Natribaculum luteum</name>
    <dbReference type="NCBI Taxonomy" id="1586232"/>
    <lineage>
        <taxon>Archaea</taxon>
        <taxon>Methanobacteriati</taxon>
        <taxon>Methanobacteriota</taxon>
        <taxon>Stenosarchaea group</taxon>
        <taxon>Halobacteria</taxon>
        <taxon>Halobacteriales</taxon>
        <taxon>Natrialbaceae</taxon>
        <taxon>Natribaculum</taxon>
    </lineage>
</organism>
<protein>
    <submittedName>
        <fullName evidence="1">Uncharacterized protein</fullName>
    </submittedName>
</protein>
<proteinExistence type="predicted"/>
<gene>
    <name evidence="1" type="ORF">ACFOZ7_03565</name>
</gene>
<evidence type="ECO:0000313" key="1">
    <source>
        <dbReference type="EMBL" id="MFC4246076.1"/>
    </source>
</evidence>
<dbReference type="GeneID" id="71855921"/>
<dbReference type="Proteomes" id="UP001595821">
    <property type="component" value="Unassembled WGS sequence"/>
</dbReference>
<dbReference type="AlphaFoldDB" id="A0ABD5NWA2"/>
<dbReference type="RefSeq" id="WP_246976041.1">
    <property type="nucleotide sequence ID" value="NZ_CP095398.1"/>
</dbReference>
<name>A0ABD5NWA2_9EURY</name>
<evidence type="ECO:0000313" key="2">
    <source>
        <dbReference type="Proteomes" id="UP001595821"/>
    </source>
</evidence>
<comment type="caution">
    <text evidence="1">The sequence shown here is derived from an EMBL/GenBank/DDBJ whole genome shotgun (WGS) entry which is preliminary data.</text>
</comment>
<reference evidence="1 2" key="1">
    <citation type="journal article" date="2014" name="Int. J. Syst. Evol. Microbiol.">
        <title>Complete genome sequence of Corynebacterium casei LMG S-19264T (=DSM 44701T), isolated from a smear-ripened cheese.</title>
        <authorList>
            <consortium name="US DOE Joint Genome Institute (JGI-PGF)"/>
            <person name="Walter F."/>
            <person name="Albersmeier A."/>
            <person name="Kalinowski J."/>
            <person name="Ruckert C."/>
        </authorList>
    </citation>
    <scope>NUCLEOTIDE SEQUENCE [LARGE SCALE GENOMIC DNA]</scope>
    <source>
        <strain evidence="1 2">IBRC-M 10912</strain>
    </source>
</reference>
<dbReference type="EMBL" id="JBHSDJ010000010">
    <property type="protein sequence ID" value="MFC4246076.1"/>
    <property type="molecule type" value="Genomic_DNA"/>
</dbReference>